<keyword evidence="6" id="KW-1185">Reference proteome</keyword>
<evidence type="ECO:0000256" key="2">
    <source>
        <dbReference type="ARBA" id="ARBA00022525"/>
    </source>
</evidence>
<dbReference type="SMART" id="SM00284">
    <property type="entry name" value="OLF"/>
    <property type="match status" value="1"/>
</dbReference>
<dbReference type="PROSITE" id="PS51132">
    <property type="entry name" value="OLF"/>
    <property type="match status" value="1"/>
</dbReference>
<evidence type="ECO:0000256" key="3">
    <source>
        <dbReference type="PROSITE-ProRule" id="PRU00446"/>
    </source>
</evidence>
<accession>A0ABQ7SU59</accession>
<reference evidence="5 6" key="1">
    <citation type="journal article" date="2022" name="Gigascience">
        <title>A chromosome-level genome assembly and annotation of the desert horned lizard, Phrynosoma platyrhinos, provides insight into chromosomal rearrangements among reptiles.</title>
        <authorList>
            <person name="Koochekian N."/>
            <person name="Ascanio A."/>
            <person name="Farleigh K."/>
            <person name="Card D.C."/>
            <person name="Schield D.R."/>
            <person name="Castoe T.A."/>
            <person name="Jezkova T."/>
        </authorList>
    </citation>
    <scope>NUCLEOTIDE SEQUENCE [LARGE SCALE GENOMIC DNA]</scope>
    <source>
        <strain evidence="5">NK-2021</strain>
    </source>
</reference>
<evidence type="ECO:0000256" key="1">
    <source>
        <dbReference type="ARBA" id="ARBA00004613"/>
    </source>
</evidence>
<organism evidence="5 6">
    <name type="scientific">Phrynosoma platyrhinos</name>
    <name type="common">Desert horned lizard</name>
    <dbReference type="NCBI Taxonomy" id="52577"/>
    <lineage>
        <taxon>Eukaryota</taxon>
        <taxon>Metazoa</taxon>
        <taxon>Chordata</taxon>
        <taxon>Craniata</taxon>
        <taxon>Vertebrata</taxon>
        <taxon>Euteleostomi</taxon>
        <taxon>Lepidosauria</taxon>
        <taxon>Squamata</taxon>
        <taxon>Bifurcata</taxon>
        <taxon>Unidentata</taxon>
        <taxon>Episquamata</taxon>
        <taxon>Toxicofera</taxon>
        <taxon>Iguania</taxon>
        <taxon>Phrynosomatidae</taxon>
        <taxon>Phrynosomatinae</taxon>
        <taxon>Phrynosoma</taxon>
    </lineage>
</organism>
<feature type="disulfide bond" evidence="3">
    <location>
        <begin position="162"/>
        <end position="344"/>
    </location>
</feature>
<dbReference type="EMBL" id="JAIPUX010003289">
    <property type="protein sequence ID" value="KAH0620866.1"/>
    <property type="molecule type" value="Genomic_DNA"/>
</dbReference>
<dbReference type="InterPro" id="IPR003112">
    <property type="entry name" value="Olfac-like_dom"/>
</dbReference>
<protein>
    <recommendedName>
        <fullName evidence="4">Olfactomedin-like domain-containing protein</fullName>
    </recommendedName>
</protein>
<dbReference type="PANTHER" id="PTHR23192:SF13">
    <property type="entry name" value="OLFACTOMEDIN-LIKE PROTEIN 1"/>
    <property type="match status" value="1"/>
</dbReference>
<comment type="caution">
    <text evidence="5">The sequence shown here is derived from an EMBL/GenBank/DDBJ whole genome shotgun (WGS) entry which is preliminary data.</text>
</comment>
<keyword evidence="3" id="KW-1015">Disulfide bond</keyword>
<gene>
    <name evidence="5" type="ORF">JD844_021721</name>
</gene>
<feature type="domain" description="Olfactomedin-like" evidence="4">
    <location>
        <begin position="161"/>
        <end position="417"/>
    </location>
</feature>
<evidence type="ECO:0000313" key="6">
    <source>
        <dbReference type="Proteomes" id="UP000826234"/>
    </source>
</evidence>
<evidence type="ECO:0000259" key="4">
    <source>
        <dbReference type="PROSITE" id="PS51132"/>
    </source>
</evidence>
<dbReference type="Pfam" id="PF02191">
    <property type="entry name" value="OLF"/>
    <property type="match status" value="1"/>
</dbReference>
<name>A0ABQ7SU59_PHRPL</name>
<dbReference type="InterPro" id="IPR050605">
    <property type="entry name" value="Olfactomedin-like_domain"/>
</dbReference>
<sequence>MTSRMSNLGCPHKYLRRLNETMAALQLRFLLVSFFTSTMGEAQYIMQDAGLVHYIDRRIVSIETRLNKCNQDIADYVQEFREFSKKMMSRLEGLGILKIELKNEVDHLLTRVERAQREVDYFESAKESPSPCVEVDEDLLEQQLVEQEESQNKIKLMLNASCSYMITGIKSLKIVKRSGDVHGSWLKDPSKNHQKIYFLTGTKNRTVMEFANIRAFTESSKKPSARRITLPFPWQGTGHAIYNGFLFYHRYGSLNEVIKFDIQKRNVTDQMLLSGAGEISAYELNPSTKIDLAVDELGLWAIHAEPGSHRKLVLTKINHETMAAEYTWDTTCKSQNAEAAFMMCGALYVVYNSAGGGTPRIECIYDTLDTISPYEIPMIHFPKRQTSHSMVHYYPREKQLFAWDNRSQVIYKLLTKQKN</sequence>
<dbReference type="PANTHER" id="PTHR23192">
    <property type="entry name" value="OLFACTOMEDIN-RELATED"/>
    <property type="match status" value="1"/>
</dbReference>
<keyword evidence="2" id="KW-0964">Secreted</keyword>
<evidence type="ECO:0000313" key="5">
    <source>
        <dbReference type="EMBL" id="KAH0620866.1"/>
    </source>
</evidence>
<comment type="subcellular location">
    <subcellularLocation>
        <location evidence="1">Secreted</location>
    </subcellularLocation>
</comment>
<dbReference type="Proteomes" id="UP000826234">
    <property type="component" value="Unassembled WGS sequence"/>
</dbReference>
<proteinExistence type="predicted"/>